<name>A0A5D6WAV9_9FIRM</name>
<dbReference type="InterPro" id="IPR002514">
    <property type="entry name" value="Transposase_8"/>
</dbReference>
<accession>A0A5D6WAV9</accession>
<evidence type="ECO:0000313" key="1">
    <source>
        <dbReference type="EMBL" id="TYZ24135.1"/>
    </source>
</evidence>
<dbReference type="Proteomes" id="UP000323646">
    <property type="component" value="Unassembled WGS sequence"/>
</dbReference>
<proteinExistence type="predicted"/>
<dbReference type="NCBIfam" id="NF047593">
    <property type="entry name" value="IS66_ISAeme5_TnpA"/>
    <property type="match status" value="1"/>
</dbReference>
<dbReference type="OrthoDB" id="9808061at2"/>
<protein>
    <submittedName>
        <fullName evidence="1">Transposase</fullName>
    </submittedName>
</protein>
<dbReference type="GO" id="GO:0004803">
    <property type="term" value="F:transposase activity"/>
    <property type="evidence" value="ECO:0007669"/>
    <property type="project" value="InterPro"/>
</dbReference>
<dbReference type="GO" id="GO:0003677">
    <property type="term" value="F:DNA binding"/>
    <property type="evidence" value="ECO:0007669"/>
    <property type="project" value="InterPro"/>
</dbReference>
<dbReference type="EMBL" id="VTOY01000002">
    <property type="protein sequence ID" value="TYZ24135.1"/>
    <property type="molecule type" value="Genomic_DNA"/>
</dbReference>
<gene>
    <name evidence="1" type="ORF">FZ040_05310</name>
</gene>
<organism evidence="1 2">
    <name type="scientific">Selenomonas ruminis</name>
    <dbReference type="NCBI Taxonomy" id="2593411"/>
    <lineage>
        <taxon>Bacteria</taxon>
        <taxon>Bacillati</taxon>
        <taxon>Bacillota</taxon>
        <taxon>Negativicutes</taxon>
        <taxon>Selenomonadales</taxon>
        <taxon>Selenomonadaceae</taxon>
        <taxon>Selenomonas</taxon>
    </lineage>
</organism>
<keyword evidence="2" id="KW-1185">Reference proteome</keyword>
<dbReference type="Pfam" id="PF01527">
    <property type="entry name" value="HTH_Tnp_1"/>
    <property type="match status" value="1"/>
</dbReference>
<dbReference type="AlphaFoldDB" id="A0A5D6WAV9"/>
<evidence type="ECO:0000313" key="2">
    <source>
        <dbReference type="Proteomes" id="UP000323646"/>
    </source>
</evidence>
<comment type="caution">
    <text evidence="1">The sequence shown here is derived from an EMBL/GenBank/DDBJ whole genome shotgun (WGS) entry which is preliminary data.</text>
</comment>
<dbReference type="GO" id="GO:0006313">
    <property type="term" value="P:DNA transposition"/>
    <property type="evidence" value="ECO:0007669"/>
    <property type="project" value="InterPro"/>
</dbReference>
<reference evidence="1 2" key="1">
    <citation type="submission" date="2019-08" db="EMBL/GenBank/DDBJ databases">
        <title>Selenomonas sp. mPRGC5 and Selenomonas sp. mPRGC8 isolated from ruminal fluid of dairy goat (Capra hircus).</title>
        <authorList>
            <person name="Poothong S."/>
            <person name="Nuengjamnong C."/>
            <person name="Tanasupawat S."/>
        </authorList>
    </citation>
    <scope>NUCLEOTIDE SEQUENCE [LARGE SCALE GENOMIC DNA]</scope>
    <source>
        <strain evidence="2">mPRGC5</strain>
    </source>
</reference>
<sequence length="152" mass="17571">MAKMTHMKKQENQKSHFNHISHKEALVLTKIQQIKHQKSMDYWKQLVIAQQQSGFSVTEYCRQQDIKYNAFYYWLRKIREEALESLPQLPEKSTTNPQVAVLSATTVTAAVQTQSSSLKLFCGPVSLEVNEQTSNEMLMQTLRCIKEVFGIC</sequence>